<feature type="domain" description="DUF7580" evidence="7">
    <location>
        <begin position="211"/>
        <end position="525"/>
    </location>
</feature>
<dbReference type="OrthoDB" id="206201at2759"/>
<comment type="similarity">
    <text evidence="1 5">Belongs to the peptidase S8 family.</text>
</comment>
<feature type="domain" description="Peptidase S8/S53" evidence="6">
    <location>
        <begin position="665"/>
        <end position="878"/>
    </location>
</feature>
<dbReference type="AlphaFoldDB" id="A0A9W4XHA6"/>
<dbReference type="GO" id="GO:0004252">
    <property type="term" value="F:serine-type endopeptidase activity"/>
    <property type="evidence" value="ECO:0007669"/>
    <property type="project" value="UniProtKB-UniRule"/>
</dbReference>
<dbReference type="PANTHER" id="PTHR43399:SF4">
    <property type="entry name" value="CELL WALL-ASSOCIATED PROTEASE"/>
    <property type="match status" value="1"/>
</dbReference>
<dbReference type="InterPro" id="IPR036852">
    <property type="entry name" value="Peptidase_S8/S53_dom_sf"/>
</dbReference>
<keyword evidence="3 5" id="KW-0378">Hydrolase</keyword>
<comment type="caution">
    <text evidence="8">The sequence shown here is derived from an EMBL/GenBank/DDBJ whole genome shotgun (WGS) entry which is preliminary data.</text>
</comment>
<evidence type="ECO:0000256" key="3">
    <source>
        <dbReference type="ARBA" id="ARBA00022801"/>
    </source>
</evidence>
<keyword evidence="2 5" id="KW-0645">Protease</keyword>
<dbReference type="InterPro" id="IPR023827">
    <property type="entry name" value="Peptidase_S8_Asp-AS"/>
</dbReference>
<dbReference type="CDD" id="cd00306">
    <property type="entry name" value="Peptidases_S8_S53"/>
    <property type="match status" value="1"/>
</dbReference>
<proteinExistence type="inferred from homology"/>
<name>A0A9W4XHA6_9PLEO</name>
<evidence type="ECO:0000259" key="7">
    <source>
        <dbReference type="Pfam" id="PF24476"/>
    </source>
</evidence>
<accession>A0A9W4XHA6</accession>
<feature type="active site" description="Charge relay system" evidence="5">
    <location>
        <position position="672"/>
    </location>
</feature>
<gene>
    <name evidence="8" type="ORF">PDIGIT_LOCUS4942</name>
</gene>
<evidence type="ECO:0008006" key="10">
    <source>
        <dbReference type="Google" id="ProtNLM"/>
    </source>
</evidence>
<dbReference type="InterPro" id="IPR000209">
    <property type="entry name" value="Peptidase_S8/S53_dom"/>
</dbReference>
<dbReference type="InterPro" id="IPR015500">
    <property type="entry name" value="Peptidase_S8_subtilisin-rel"/>
</dbReference>
<evidence type="ECO:0000256" key="4">
    <source>
        <dbReference type="ARBA" id="ARBA00022825"/>
    </source>
</evidence>
<evidence type="ECO:0000313" key="9">
    <source>
        <dbReference type="Proteomes" id="UP001152607"/>
    </source>
</evidence>
<dbReference type="SUPFAM" id="SSF52743">
    <property type="entry name" value="Subtilisin-like"/>
    <property type="match status" value="1"/>
</dbReference>
<dbReference type="PROSITE" id="PS00136">
    <property type="entry name" value="SUBTILASE_ASP"/>
    <property type="match status" value="1"/>
</dbReference>
<sequence length="956" mass="108263">MPTAQGVSTSEEWRRLKSLRSYRHRLLNATRYRPLNSSHLLSGQIGSQNDSCLLEDGLRNLMRRNDLDTIIDEGLDADTQDQAFALLTSLCAALENMVATDLWTALLSESESKYPRIDRLLQELGKTEWKFHMASESQGRRLFVTLNSKTARDHVDSFNTFFSRLTQPAIQDLEFINAQQTENVQTKESRAQPHEDTKPLQMFLHWLKKLANTTCSKCHDVLLQLPEWNATQSLDCFRNPHLKLYISRCEISEWQEGHLHELANRNNSDWYPARNLCDEIKDLSNRERLTLAAAEGEIYVYARSSDSPDSAAQSSKKPSKTLKQLIQGGAFLGADAWWQSKVKRFEQTEKRRLAATLVLSLSSMIEEDAYFIKSWDPESVYFLSDSQGRSIQSLPYALCLASVPSESASAHFLFDNEHETSFTLLARLLMEIECGVSLEHMQTKTTGCLSPSTDTFEDFIYDQVSTDLSDSRRSYLEAVQMCFRFQQNCRREYKRISARGVEGGQAVAARNLLNKIIQKLRTAVDLEYQSSTFDKTLRRPVADNCYVPSALNNSERLGMSIDSSVSLPLTVVREIPDDFSVRKKLRVSTSKQVRFAVGNSEGIGERYAISGAITYSPVTSIDSYELFGDNNTGKYFDDLRRSSKKWFTDFKRLRRNKTNIHTEQRIKVAVLDTGVDFAHPGIIGSVYDSKSFIDDNTASDNSGHGTHIAGVILDLTTNVDLYIGKVIESSKSDNRRPIVEGLRHAREVWKVDMISLSFGFRICDNPDLVQQEIEACLKGGIVVFASASNDAGNKPRTYPGDYDGVLCIHSATGEGNKSSFNPSPVHRRDNFSFVGDCMKSFWPNHRLDYDDNQGQKYLSGTSIATPVAVSVAVFMINYIRKEFPQHCWNINPLSPEGTRKIFALMAHEREGYDWVSPDWFFTGDQNCEEEIKARLKRLLKAYVPEAAGRKQLAQNS</sequence>
<evidence type="ECO:0000256" key="1">
    <source>
        <dbReference type="ARBA" id="ARBA00011073"/>
    </source>
</evidence>
<protein>
    <recommendedName>
        <fullName evidence="10">Peptidase S8/S53 domain-containing protein</fullName>
    </recommendedName>
</protein>
<keyword evidence="9" id="KW-1185">Reference proteome</keyword>
<dbReference type="Gene3D" id="3.40.50.200">
    <property type="entry name" value="Peptidase S8/S53 domain"/>
    <property type="match status" value="1"/>
</dbReference>
<feature type="active site" description="Charge relay system" evidence="5">
    <location>
        <position position="704"/>
    </location>
</feature>
<dbReference type="PANTHER" id="PTHR43399">
    <property type="entry name" value="SUBTILISIN-RELATED"/>
    <property type="match status" value="1"/>
</dbReference>
<dbReference type="PRINTS" id="PR00723">
    <property type="entry name" value="SUBTILISIN"/>
</dbReference>
<evidence type="ECO:0000259" key="6">
    <source>
        <dbReference type="Pfam" id="PF00082"/>
    </source>
</evidence>
<dbReference type="EMBL" id="CAOQHR010000003">
    <property type="protein sequence ID" value="CAI6331913.1"/>
    <property type="molecule type" value="Genomic_DNA"/>
</dbReference>
<evidence type="ECO:0000256" key="5">
    <source>
        <dbReference type="PROSITE-ProRule" id="PRU01240"/>
    </source>
</evidence>
<evidence type="ECO:0000256" key="2">
    <source>
        <dbReference type="ARBA" id="ARBA00022670"/>
    </source>
</evidence>
<keyword evidence="4 5" id="KW-0720">Serine protease</keyword>
<dbReference type="InterPro" id="IPR051048">
    <property type="entry name" value="Peptidase_S8/S53_subtilisin"/>
</dbReference>
<dbReference type="PROSITE" id="PS51892">
    <property type="entry name" value="SUBTILASE"/>
    <property type="match status" value="1"/>
</dbReference>
<dbReference type="Pfam" id="PF24476">
    <property type="entry name" value="DUF7580"/>
    <property type="match status" value="1"/>
</dbReference>
<evidence type="ECO:0000313" key="8">
    <source>
        <dbReference type="EMBL" id="CAI6331913.1"/>
    </source>
</evidence>
<dbReference type="Proteomes" id="UP001152607">
    <property type="component" value="Unassembled WGS sequence"/>
</dbReference>
<dbReference type="Pfam" id="PF00082">
    <property type="entry name" value="Peptidase_S8"/>
    <property type="match status" value="1"/>
</dbReference>
<reference evidence="8" key="1">
    <citation type="submission" date="2023-01" db="EMBL/GenBank/DDBJ databases">
        <authorList>
            <person name="Van Ghelder C."/>
            <person name="Rancurel C."/>
        </authorList>
    </citation>
    <scope>NUCLEOTIDE SEQUENCE</scope>
    <source>
        <strain evidence="8">CNCM I-4278</strain>
    </source>
</reference>
<organism evidence="8 9">
    <name type="scientific">Periconia digitata</name>
    <dbReference type="NCBI Taxonomy" id="1303443"/>
    <lineage>
        <taxon>Eukaryota</taxon>
        <taxon>Fungi</taxon>
        <taxon>Dikarya</taxon>
        <taxon>Ascomycota</taxon>
        <taxon>Pezizomycotina</taxon>
        <taxon>Dothideomycetes</taxon>
        <taxon>Pleosporomycetidae</taxon>
        <taxon>Pleosporales</taxon>
        <taxon>Massarineae</taxon>
        <taxon>Periconiaceae</taxon>
        <taxon>Periconia</taxon>
    </lineage>
</organism>
<dbReference type="GO" id="GO:0006508">
    <property type="term" value="P:proteolysis"/>
    <property type="evidence" value="ECO:0007669"/>
    <property type="project" value="UniProtKB-KW"/>
</dbReference>
<feature type="active site" description="Charge relay system" evidence="5">
    <location>
        <position position="862"/>
    </location>
</feature>
<dbReference type="InterPro" id="IPR056002">
    <property type="entry name" value="DUF7580"/>
</dbReference>